<evidence type="ECO:0000313" key="1">
    <source>
        <dbReference type="EMBL" id="JAD23729.1"/>
    </source>
</evidence>
<dbReference type="EMBL" id="GBRH01274166">
    <property type="protein sequence ID" value="JAD23729.1"/>
    <property type="molecule type" value="Transcribed_RNA"/>
</dbReference>
<dbReference type="AlphaFoldDB" id="A0A0A8YD40"/>
<protein>
    <submittedName>
        <fullName evidence="1">Uncharacterized protein</fullName>
    </submittedName>
</protein>
<reference evidence="1" key="1">
    <citation type="submission" date="2014-09" db="EMBL/GenBank/DDBJ databases">
        <authorList>
            <person name="Magalhaes I.L.F."/>
            <person name="Oliveira U."/>
            <person name="Santos F.R."/>
            <person name="Vidigal T.H.D.A."/>
            <person name="Brescovit A.D."/>
            <person name="Santos A.J."/>
        </authorList>
    </citation>
    <scope>NUCLEOTIDE SEQUENCE</scope>
    <source>
        <tissue evidence="1">Shoot tissue taken approximately 20 cm above the soil surface</tissue>
    </source>
</reference>
<organism evidence="1">
    <name type="scientific">Arundo donax</name>
    <name type="common">Giant reed</name>
    <name type="synonym">Donax arundinaceus</name>
    <dbReference type="NCBI Taxonomy" id="35708"/>
    <lineage>
        <taxon>Eukaryota</taxon>
        <taxon>Viridiplantae</taxon>
        <taxon>Streptophyta</taxon>
        <taxon>Embryophyta</taxon>
        <taxon>Tracheophyta</taxon>
        <taxon>Spermatophyta</taxon>
        <taxon>Magnoliopsida</taxon>
        <taxon>Liliopsida</taxon>
        <taxon>Poales</taxon>
        <taxon>Poaceae</taxon>
        <taxon>PACMAD clade</taxon>
        <taxon>Arundinoideae</taxon>
        <taxon>Arundineae</taxon>
        <taxon>Arundo</taxon>
    </lineage>
</organism>
<proteinExistence type="predicted"/>
<sequence>MPGFSAFRRSTPHPGHPSKYTPPPSVVFSSNGADCSAGCAIVNQLLPLRSRSALAKIPFSPLVSSPLLDYWF</sequence>
<accession>A0A0A8YD40</accession>
<name>A0A0A8YD40_ARUDO</name>
<reference evidence="1" key="2">
    <citation type="journal article" date="2015" name="Data Brief">
        <title>Shoot transcriptome of the giant reed, Arundo donax.</title>
        <authorList>
            <person name="Barrero R.A."/>
            <person name="Guerrero F.D."/>
            <person name="Moolhuijzen P."/>
            <person name="Goolsby J.A."/>
            <person name="Tidwell J."/>
            <person name="Bellgard S.E."/>
            <person name="Bellgard M.I."/>
        </authorList>
    </citation>
    <scope>NUCLEOTIDE SEQUENCE</scope>
    <source>
        <tissue evidence="1">Shoot tissue taken approximately 20 cm above the soil surface</tissue>
    </source>
</reference>